<name>A0A9Q0GE61_9ROSI</name>
<keyword evidence="1" id="KW-0472">Membrane</keyword>
<comment type="caution">
    <text evidence="2">The sequence shown here is derived from an EMBL/GenBank/DDBJ whole genome shotgun (WGS) entry which is preliminary data.</text>
</comment>
<dbReference type="AlphaFoldDB" id="A0A9Q0GE61"/>
<sequence>SLSPRFALISLPTPYFSLLSFPFFFFLYFSLVFSFLSSPTFLPFHRHHLTNRCSLPTCQLSLLLQKRKIEQNPRPKIKERERKQ</sequence>
<evidence type="ECO:0000313" key="3">
    <source>
        <dbReference type="Proteomes" id="UP001141552"/>
    </source>
</evidence>
<feature type="non-terminal residue" evidence="2">
    <location>
        <position position="1"/>
    </location>
</feature>
<gene>
    <name evidence="2" type="ORF">Tsubulata_016688</name>
</gene>
<dbReference type="Proteomes" id="UP001141552">
    <property type="component" value="Unassembled WGS sequence"/>
</dbReference>
<reference evidence="2" key="1">
    <citation type="submission" date="2022-02" db="EMBL/GenBank/DDBJ databases">
        <authorList>
            <person name="Henning P.M."/>
            <person name="McCubbin A.G."/>
            <person name="Shore J.S."/>
        </authorList>
    </citation>
    <scope>NUCLEOTIDE SEQUENCE</scope>
    <source>
        <strain evidence="2">F60SS</strain>
        <tissue evidence="2">Leaves</tissue>
    </source>
</reference>
<protein>
    <submittedName>
        <fullName evidence="2">Uncharacterized protein</fullName>
    </submittedName>
</protein>
<evidence type="ECO:0000313" key="2">
    <source>
        <dbReference type="EMBL" id="KAJ4847415.1"/>
    </source>
</evidence>
<organism evidence="2 3">
    <name type="scientific">Turnera subulata</name>
    <dbReference type="NCBI Taxonomy" id="218843"/>
    <lineage>
        <taxon>Eukaryota</taxon>
        <taxon>Viridiplantae</taxon>
        <taxon>Streptophyta</taxon>
        <taxon>Embryophyta</taxon>
        <taxon>Tracheophyta</taxon>
        <taxon>Spermatophyta</taxon>
        <taxon>Magnoliopsida</taxon>
        <taxon>eudicotyledons</taxon>
        <taxon>Gunneridae</taxon>
        <taxon>Pentapetalae</taxon>
        <taxon>rosids</taxon>
        <taxon>fabids</taxon>
        <taxon>Malpighiales</taxon>
        <taxon>Passifloraceae</taxon>
        <taxon>Turnera</taxon>
    </lineage>
</organism>
<feature type="transmembrane region" description="Helical" evidence="1">
    <location>
        <begin position="15"/>
        <end position="36"/>
    </location>
</feature>
<reference evidence="2" key="2">
    <citation type="journal article" date="2023" name="Plants (Basel)">
        <title>Annotation of the Turnera subulata (Passifloraceae) Draft Genome Reveals the S-Locus Evolved after the Divergence of Turneroideae from Passifloroideae in a Stepwise Manner.</title>
        <authorList>
            <person name="Henning P.M."/>
            <person name="Roalson E.H."/>
            <person name="Mir W."/>
            <person name="McCubbin A.G."/>
            <person name="Shore J.S."/>
        </authorList>
    </citation>
    <scope>NUCLEOTIDE SEQUENCE</scope>
    <source>
        <strain evidence="2">F60SS</strain>
    </source>
</reference>
<proteinExistence type="predicted"/>
<accession>A0A9Q0GE61</accession>
<keyword evidence="1" id="KW-0812">Transmembrane</keyword>
<keyword evidence="1" id="KW-1133">Transmembrane helix</keyword>
<keyword evidence="3" id="KW-1185">Reference proteome</keyword>
<evidence type="ECO:0000256" key="1">
    <source>
        <dbReference type="SAM" id="Phobius"/>
    </source>
</evidence>
<dbReference type="EMBL" id="JAKUCV010001169">
    <property type="protein sequence ID" value="KAJ4847415.1"/>
    <property type="molecule type" value="Genomic_DNA"/>
</dbReference>